<sequence>MEGMRLKIFVVMVLLATQFFGYSEERDHQRFLLNGQYGSPSEPSVRCLPRSCSCPTCSHGRAVPTEEQVNLHN</sequence>
<dbReference type="EMBL" id="JAUJYN010000012">
    <property type="protein sequence ID" value="KAK1259256.1"/>
    <property type="molecule type" value="Genomic_DNA"/>
</dbReference>
<dbReference type="Proteomes" id="UP001179952">
    <property type="component" value="Unassembled WGS sequence"/>
</dbReference>
<feature type="chain" id="PRO_5044716665" evidence="1">
    <location>
        <begin position="24"/>
        <end position="73"/>
    </location>
</feature>
<evidence type="ECO:0000313" key="3">
    <source>
        <dbReference type="EMBL" id="KAK1259497.1"/>
    </source>
</evidence>
<gene>
    <name evidence="2" type="ORF">QJS04_geneDACA017988</name>
    <name evidence="3" type="ORF">QJS04_geneDACA023258</name>
</gene>
<evidence type="ECO:0000313" key="4">
    <source>
        <dbReference type="Proteomes" id="UP001179952"/>
    </source>
</evidence>
<keyword evidence="4" id="KW-1185">Reference proteome</keyword>
<comment type="caution">
    <text evidence="2">The sequence shown here is derived from an EMBL/GenBank/DDBJ whole genome shotgun (WGS) entry which is preliminary data.</text>
</comment>
<evidence type="ECO:0000313" key="2">
    <source>
        <dbReference type="EMBL" id="KAK1259256.1"/>
    </source>
</evidence>
<dbReference type="EMBL" id="JAUJYN010000012">
    <property type="protein sequence ID" value="KAK1259497.1"/>
    <property type="molecule type" value="Genomic_DNA"/>
</dbReference>
<dbReference type="AlphaFoldDB" id="A0AAV9A570"/>
<keyword evidence="1" id="KW-0732">Signal</keyword>
<accession>A0AAV9A570</accession>
<reference evidence="2" key="1">
    <citation type="journal article" date="2023" name="Nat. Commun.">
        <title>Diploid and tetraploid genomes of Acorus and the evolution of monocots.</title>
        <authorList>
            <person name="Ma L."/>
            <person name="Liu K.W."/>
            <person name="Li Z."/>
            <person name="Hsiao Y.Y."/>
            <person name="Qi Y."/>
            <person name="Fu T."/>
            <person name="Tang G.D."/>
            <person name="Zhang D."/>
            <person name="Sun W.H."/>
            <person name="Liu D.K."/>
            <person name="Li Y."/>
            <person name="Chen G.Z."/>
            <person name="Liu X.D."/>
            <person name="Liao X.Y."/>
            <person name="Jiang Y.T."/>
            <person name="Yu X."/>
            <person name="Hao Y."/>
            <person name="Huang J."/>
            <person name="Zhao X.W."/>
            <person name="Ke S."/>
            <person name="Chen Y.Y."/>
            <person name="Wu W.L."/>
            <person name="Hsu J.L."/>
            <person name="Lin Y.F."/>
            <person name="Huang M.D."/>
            <person name="Li C.Y."/>
            <person name="Huang L."/>
            <person name="Wang Z.W."/>
            <person name="Zhao X."/>
            <person name="Zhong W.Y."/>
            <person name="Peng D.H."/>
            <person name="Ahmad S."/>
            <person name="Lan S."/>
            <person name="Zhang J.S."/>
            <person name="Tsai W.C."/>
            <person name="Van de Peer Y."/>
            <person name="Liu Z.J."/>
        </authorList>
    </citation>
    <scope>NUCLEOTIDE SEQUENCE</scope>
    <source>
        <strain evidence="2">SCP</strain>
    </source>
</reference>
<proteinExistence type="predicted"/>
<protein>
    <submittedName>
        <fullName evidence="2">Uncharacterized protein</fullName>
    </submittedName>
</protein>
<feature type="signal peptide" evidence="1">
    <location>
        <begin position="1"/>
        <end position="23"/>
    </location>
</feature>
<organism evidence="2 4">
    <name type="scientific">Acorus gramineus</name>
    <name type="common">Dwarf sweet flag</name>
    <dbReference type="NCBI Taxonomy" id="55184"/>
    <lineage>
        <taxon>Eukaryota</taxon>
        <taxon>Viridiplantae</taxon>
        <taxon>Streptophyta</taxon>
        <taxon>Embryophyta</taxon>
        <taxon>Tracheophyta</taxon>
        <taxon>Spermatophyta</taxon>
        <taxon>Magnoliopsida</taxon>
        <taxon>Liliopsida</taxon>
        <taxon>Acoraceae</taxon>
        <taxon>Acorus</taxon>
    </lineage>
</organism>
<name>A0AAV9A570_ACOGR</name>
<evidence type="ECO:0000256" key="1">
    <source>
        <dbReference type="SAM" id="SignalP"/>
    </source>
</evidence>
<reference evidence="2" key="2">
    <citation type="submission" date="2023-06" db="EMBL/GenBank/DDBJ databases">
        <authorList>
            <person name="Ma L."/>
            <person name="Liu K.-W."/>
            <person name="Li Z."/>
            <person name="Hsiao Y.-Y."/>
            <person name="Qi Y."/>
            <person name="Fu T."/>
            <person name="Tang G."/>
            <person name="Zhang D."/>
            <person name="Sun W.-H."/>
            <person name="Liu D.-K."/>
            <person name="Li Y."/>
            <person name="Chen G.-Z."/>
            <person name="Liu X.-D."/>
            <person name="Liao X.-Y."/>
            <person name="Jiang Y.-T."/>
            <person name="Yu X."/>
            <person name="Hao Y."/>
            <person name="Huang J."/>
            <person name="Zhao X.-W."/>
            <person name="Ke S."/>
            <person name="Chen Y.-Y."/>
            <person name="Wu W.-L."/>
            <person name="Hsu J.-L."/>
            <person name="Lin Y.-F."/>
            <person name="Huang M.-D."/>
            <person name="Li C.-Y."/>
            <person name="Huang L."/>
            <person name="Wang Z.-W."/>
            <person name="Zhao X."/>
            <person name="Zhong W.-Y."/>
            <person name="Peng D.-H."/>
            <person name="Ahmad S."/>
            <person name="Lan S."/>
            <person name="Zhang J.-S."/>
            <person name="Tsai W.-C."/>
            <person name="Van De Peer Y."/>
            <person name="Liu Z.-J."/>
        </authorList>
    </citation>
    <scope>NUCLEOTIDE SEQUENCE</scope>
    <source>
        <strain evidence="2">SCP</strain>
        <tissue evidence="2">Leaves</tissue>
    </source>
</reference>